<comment type="cofactor">
    <cofactor evidence="1">
        <name>FMN</name>
        <dbReference type="ChEBI" id="CHEBI:58210"/>
    </cofactor>
</comment>
<evidence type="ECO:0000256" key="4">
    <source>
        <dbReference type="ARBA" id="ARBA00038054"/>
    </source>
</evidence>
<feature type="domain" description="Flavin reductase like" evidence="5">
    <location>
        <begin position="12"/>
        <end position="157"/>
    </location>
</feature>
<organism evidence="6 7">
    <name type="scientific">miscellaneous Crenarchaeota group-15 archaeon DG-45</name>
    <dbReference type="NCBI Taxonomy" id="1685127"/>
    <lineage>
        <taxon>Archaea</taxon>
        <taxon>Candidatus Bathyarchaeota</taxon>
        <taxon>MCG-15</taxon>
    </lineage>
</organism>
<evidence type="ECO:0000259" key="5">
    <source>
        <dbReference type="SMART" id="SM00903"/>
    </source>
</evidence>
<dbReference type="SUPFAM" id="SSF50475">
    <property type="entry name" value="FMN-binding split barrel"/>
    <property type="match status" value="1"/>
</dbReference>
<evidence type="ECO:0000256" key="3">
    <source>
        <dbReference type="ARBA" id="ARBA00022643"/>
    </source>
</evidence>
<dbReference type="SMART" id="SM00903">
    <property type="entry name" value="Flavin_Reduct"/>
    <property type="match status" value="1"/>
</dbReference>
<evidence type="ECO:0000256" key="1">
    <source>
        <dbReference type="ARBA" id="ARBA00001917"/>
    </source>
</evidence>
<protein>
    <recommendedName>
        <fullName evidence="5">Flavin reductase like domain-containing protein</fullName>
    </recommendedName>
</protein>
<accession>A0A0M0BLU9</accession>
<dbReference type="InterPro" id="IPR002563">
    <property type="entry name" value="Flavin_Rdtase-like_dom"/>
</dbReference>
<reference evidence="6 7" key="1">
    <citation type="submission" date="2015-06" db="EMBL/GenBank/DDBJ databases">
        <title>New insights into the roles of widespread benthic archaea in carbon and nitrogen cycling.</title>
        <authorList>
            <person name="Lazar C.S."/>
            <person name="Baker B.J."/>
            <person name="Seitz K.W."/>
            <person name="Hyde A.S."/>
            <person name="Dick G.J."/>
            <person name="Hinrichs K.-U."/>
            <person name="Teske A.P."/>
        </authorList>
    </citation>
    <scope>NUCLEOTIDE SEQUENCE [LARGE SCALE GENOMIC DNA]</scope>
    <source>
        <strain evidence="6">DG-45</strain>
    </source>
</reference>
<dbReference type="PANTHER" id="PTHR33798">
    <property type="entry name" value="FLAVOPROTEIN OXYGENASE"/>
    <property type="match status" value="1"/>
</dbReference>
<dbReference type="Proteomes" id="UP000037210">
    <property type="component" value="Unassembled WGS sequence"/>
</dbReference>
<evidence type="ECO:0000256" key="2">
    <source>
        <dbReference type="ARBA" id="ARBA00022630"/>
    </source>
</evidence>
<keyword evidence="2" id="KW-0285">Flavoprotein</keyword>
<dbReference type="AlphaFoldDB" id="A0A0M0BLU9"/>
<proteinExistence type="inferred from homology"/>
<dbReference type="EMBL" id="LFWZ01000068">
    <property type="protein sequence ID" value="KON29330.1"/>
    <property type="molecule type" value="Genomic_DNA"/>
</dbReference>
<evidence type="ECO:0000313" key="7">
    <source>
        <dbReference type="Proteomes" id="UP000037210"/>
    </source>
</evidence>
<keyword evidence="3" id="KW-0288">FMN</keyword>
<sequence>MKLDLREFYKLLVRPTVVVSTISPDGASNAAPFSWNAPMATSPVPLFGFSSSVSHDTWRNIRENGEFVVNLVGESFGPLMEVMERDLPYGVSEIGECGLTEARAHRVKPPRIEEAYGWLECVMTDHFPISDRTVWVVGRVLEAEARDEALDEVVDVEAARPLNHIRGEFFVTEMKIRRFRRA</sequence>
<evidence type="ECO:0000313" key="6">
    <source>
        <dbReference type="EMBL" id="KON29330.1"/>
    </source>
</evidence>
<gene>
    <name evidence="6" type="ORF">AC482_06785</name>
</gene>
<dbReference type="Pfam" id="PF01613">
    <property type="entry name" value="Flavin_Reduct"/>
    <property type="match status" value="1"/>
</dbReference>
<dbReference type="GO" id="GO:0010181">
    <property type="term" value="F:FMN binding"/>
    <property type="evidence" value="ECO:0007669"/>
    <property type="project" value="InterPro"/>
</dbReference>
<dbReference type="InterPro" id="IPR012349">
    <property type="entry name" value="Split_barrel_FMN-bd"/>
</dbReference>
<comment type="caution">
    <text evidence="6">The sequence shown here is derived from an EMBL/GenBank/DDBJ whole genome shotgun (WGS) entry which is preliminary data.</text>
</comment>
<dbReference type="PANTHER" id="PTHR33798:SF5">
    <property type="entry name" value="FLAVIN REDUCTASE LIKE DOMAIN-CONTAINING PROTEIN"/>
    <property type="match status" value="1"/>
</dbReference>
<name>A0A0M0BLU9_9ARCH</name>
<dbReference type="Gene3D" id="2.30.110.10">
    <property type="entry name" value="Electron Transport, Fmn-binding Protein, Chain A"/>
    <property type="match status" value="1"/>
</dbReference>
<comment type="similarity">
    <text evidence="4">Belongs to the flavoredoxin family.</text>
</comment>